<name>A0A127QBG9_9BURK</name>
<reference evidence="1 2" key="1">
    <citation type="submission" date="2015-11" db="EMBL/GenBank/DDBJ databases">
        <title>Exploring the genomic traits of fungus-feeding bacterial genus Collimonas.</title>
        <authorList>
            <person name="Song C."/>
            <person name="Schmidt R."/>
            <person name="de Jager V."/>
            <person name="Krzyzanowska D."/>
            <person name="Jongedijk E."/>
            <person name="Cankar K."/>
            <person name="Beekwilder J."/>
            <person name="van Veen A."/>
            <person name="de Boer W."/>
            <person name="van Veen J.A."/>
            <person name="Garbeva P."/>
        </authorList>
    </citation>
    <scope>NUCLEOTIDE SEQUENCE [LARGE SCALE GENOMIC DNA]</scope>
    <source>
        <strain evidence="1 2">Ter91</strain>
    </source>
</reference>
<organism evidence="1 2">
    <name type="scientific">Collimonas pratensis</name>
    <dbReference type="NCBI Taxonomy" id="279113"/>
    <lineage>
        <taxon>Bacteria</taxon>
        <taxon>Pseudomonadati</taxon>
        <taxon>Pseudomonadota</taxon>
        <taxon>Betaproteobacteria</taxon>
        <taxon>Burkholderiales</taxon>
        <taxon>Oxalobacteraceae</taxon>
        <taxon>Collimonas</taxon>
    </lineage>
</organism>
<dbReference type="AlphaFoldDB" id="A0A127QBG9"/>
<accession>A0A127QBG9</accession>
<gene>
    <name evidence="1" type="ORF">CPter91_5092</name>
</gene>
<dbReference type="KEGG" id="cpra:CPter91_5092"/>
<evidence type="ECO:0000313" key="1">
    <source>
        <dbReference type="EMBL" id="AMP07380.1"/>
    </source>
</evidence>
<proteinExistence type="predicted"/>
<protein>
    <submittedName>
        <fullName evidence="1">Uncharacterized protein</fullName>
    </submittedName>
</protein>
<dbReference type="PATRIC" id="fig|279113.9.peg.5040"/>
<dbReference type="STRING" id="279113.CPter91_5092"/>
<dbReference type="Proteomes" id="UP000074561">
    <property type="component" value="Chromosome"/>
</dbReference>
<dbReference type="EMBL" id="CP013234">
    <property type="protein sequence ID" value="AMP07380.1"/>
    <property type="molecule type" value="Genomic_DNA"/>
</dbReference>
<evidence type="ECO:0000313" key="2">
    <source>
        <dbReference type="Proteomes" id="UP000074561"/>
    </source>
</evidence>
<sequence length="38" mass="4214">MQLAAGQEVLALLPSRHNRAVDAWTGIRLDISHVLTFL</sequence>